<accession>A0A8J7R1J7</accession>
<comment type="caution">
    <text evidence="2">The sequence shown here is derived from an EMBL/GenBank/DDBJ whole genome shotgun (WGS) entry which is preliminary data.</text>
</comment>
<organism evidence="2 3">
    <name type="scientific">Tianweitania sediminis</name>
    <dbReference type="NCBI Taxonomy" id="1502156"/>
    <lineage>
        <taxon>Bacteria</taxon>
        <taxon>Pseudomonadati</taxon>
        <taxon>Pseudomonadota</taxon>
        <taxon>Alphaproteobacteria</taxon>
        <taxon>Hyphomicrobiales</taxon>
        <taxon>Phyllobacteriaceae</taxon>
        <taxon>Tianweitania</taxon>
    </lineage>
</organism>
<gene>
    <name evidence="2" type="ORF">J5Y06_07655</name>
</gene>
<dbReference type="Gene3D" id="1.10.10.10">
    <property type="entry name" value="Winged helix-like DNA-binding domain superfamily/Winged helix DNA-binding domain"/>
    <property type="match status" value="1"/>
</dbReference>
<dbReference type="PANTHER" id="PTHR33164:SF89">
    <property type="entry name" value="MARR FAMILY REGULATORY PROTEIN"/>
    <property type="match status" value="1"/>
</dbReference>
<name>A0A8J7R1J7_9HYPH</name>
<dbReference type="InterPro" id="IPR039422">
    <property type="entry name" value="MarR/SlyA-like"/>
</dbReference>
<evidence type="ECO:0000259" key="1">
    <source>
        <dbReference type="SMART" id="SM00347"/>
    </source>
</evidence>
<dbReference type="InterPro" id="IPR036390">
    <property type="entry name" value="WH_DNA-bd_sf"/>
</dbReference>
<dbReference type="GO" id="GO:0003700">
    <property type="term" value="F:DNA-binding transcription factor activity"/>
    <property type="evidence" value="ECO:0007669"/>
    <property type="project" value="InterPro"/>
</dbReference>
<keyword evidence="3" id="KW-1185">Reference proteome</keyword>
<protein>
    <recommendedName>
        <fullName evidence="1">HTH marR-type domain-containing protein</fullName>
    </recommendedName>
</protein>
<dbReference type="InterPro" id="IPR000835">
    <property type="entry name" value="HTH_MarR-typ"/>
</dbReference>
<dbReference type="AlphaFoldDB" id="A0A8J7R1J7"/>
<dbReference type="Proteomes" id="UP000666240">
    <property type="component" value="Unassembled WGS sequence"/>
</dbReference>
<dbReference type="GO" id="GO:0006950">
    <property type="term" value="P:response to stress"/>
    <property type="evidence" value="ECO:0007669"/>
    <property type="project" value="TreeGrafter"/>
</dbReference>
<dbReference type="PANTHER" id="PTHR33164">
    <property type="entry name" value="TRANSCRIPTIONAL REGULATOR, MARR FAMILY"/>
    <property type="match status" value="1"/>
</dbReference>
<dbReference type="SUPFAM" id="SSF46785">
    <property type="entry name" value="Winged helix' DNA-binding domain"/>
    <property type="match status" value="1"/>
</dbReference>
<dbReference type="InterPro" id="IPR036388">
    <property type="entry name" value="WH-like_DNA-bd_sf"/>
</dbReference>
<evidence type="ECO:0000313" key="3">
    <source>
        <dbReference type="Proteomes" id="UP000666240"/>
    </source>
</evidence>
<evidence type="ECO:0000313" key="2">
    <source>
        <dbReference type="EMBL" id="MBP0438520.1"/>
    </source>
</evidence>
<sequence length="151" mass="16496">MAARRPITVPSLAERLELACRAMHSIGYAEGLYPAQWTALRYFARAEDGARTASSLARFQGLANGPVSRTVRTLIQKELVRKSDLQPLGRAEHLELTENGAAYLARDPLARVLVALDRLDESERRALSTALNSVLEASATVWTHGNKSPSA</sequence>
<dbReference type="SMART" id="SM00347">
    <property type="entry name" value="HTH_MARR"/>
    <property type="match status" value="1"/>
</dbReference>
<dbReference type="EMBL" id="JAGIYY010000002">
    <property type="protein sequence ID" value="MBP0438520.1"/>
    <property type="molecule type" value="Genomic_DNA"/>
</dbReference>
<reference evidence="2" key="1">
    <citation type="submission" date="2021-03" db="EMBL/GenBank/DDBJ databases">
        <title>Genome sequencing and assembly of Tianweitania sediminis.</title>
        <authorList>
            <person name="Chhetri G."/>
        </authorList>
    </citation>
    <scope>NUCLEOTIDE SEQUENCE</scope>
    <source>
        <strain evidence="2">Z8</strain>
    </source>
</reference>
<dbReference type="RefSeq" id="WP_209334557.1">
    <property type="nucleotide sequence ID" value="NZ_JAGIYY010000002.1"/>
</dbReference>
<proteinExistence type="predicted"/>
<feature type="domain" description="HTH marR-type" evidence="1">
    <location>
        <begin position="25"/>
        <end position="124"/>
    </location>
</feature>